<dbReference type="InterPro" id="IPR051540">
    <property type="entry name" value="S-2-haloacid_dehalogenase"/>
</dbReference>
<dbReference type="SFLD" id="SFLDS00003">
    <property type="entry name" value="Haloacid_Dehalogenase"/>
    <property type="match status" value="1"/>
</dbReference>
<dbReference type="Pfam" id="PF00702">
    <property type="entry name" value="Hydrolase"/>
    <property type="match status" value="1"/>
</dbReference>
<dbReference type="RefSeq" id="WP_074592150.1">
    <property type="nucleotide sequence ID" value="NZ_FNBS01000008.1"/>
</dbReference>
<organism evidence="2 3">
    <name type="scientific">Thermoanaerobacter thermohydrosulfuricus</name>
    <name type="common">Clostridium thermohydrosulfuricum</name>
    <dbReference type="NCBI Taxonomy" id="1516"/>
    <lineage>
        <taxon>Bacteria</taxon>
        <taxon>Bacillati</taxon>
        <taxon>Bacillota</taxon>
        <taxon>Clostridia</taxon>
        <taxon>Thermoanaerobacterales</taxon>
        <taxon>Thermoanaerobacteraceae</taxon>
        <taxon>Thermoanaerobacter</taxon>
    </lineage>
</organism>
<name>A0A1G7JWN4_THETY</name>
<dbReference type="PANTHER" id="PTHR43316">
    <property type="entry name" value="HYDROLASE, HALOACID DELAHOGENASE-RELATED"/>
    <property type="match status" value="1"/>
</dbReference>
<dbReference type="SFLD" id="SFLDG01129">
    <property type="entry name" value="C1.5:_HAD__Beta-PGM__Phosphata"/>
    <property type="match status" value="1"/>
</dbReference>
<dbReference type="Gene3D" id="3.40.50.1000">
    <property type="entry name" value="HAD superfamily/HAD-like"/>
    <property type="match status" value="1"/>
</dbReference>
<protein>
    <submittedName>
        <fullName evidence="2">Haloacid dehalogenase superfamily, subfamily IA, variant 1 with third motif having Dx(3-4)D or Dx(3-4)E</fullName>
    </submittedName>
</protein>
<dbReference type="InterPro" id="IPR036412">
    <property type="entry name" value="HAD-like_sf"/>
</dbReference>
<sequence>MIDTFLFDLDGTLLPVDTDKMLDEYFLSLTKKLSPLFDPHFLFKSLYSASMDMINNLEPNKTNKEVFFDSFLKKVNYPKEELDVLFEDFYLNDYKELGKNIKPNEYVKKSLEILKEKGYTLVLATNPVFPRIAILERLRWAGLNESYFDFITTYENMHFCKPHIQYYEEILKVINKKPENCYMVGNDVEEDLIAFKLGMKTFLIEDYMINRNSKDIVATQKGSYKDLYEFVCSFKEGGKNL</sequence>
<evidence type="ECO:0000256" key="1">
    <source>
        <dbReference type="ARBA" id="ARBA00022801"/>
    </source>
</evidence>
<dbReference type="InterPro" id="IPR023214">
    <property type="entry name" value="HAD_sf"/>
</dbReference>
<gene>
    <name evidence="2" type="ORF">SAMN04244560_00535</name>
</gene>
<dbReference type="AlphaFoldDB" id="A0A1G7JWN4"/>
<dbReference type="GO" id="GO:0016787">
    <property type="term" value="F:hydrolase activity"/>
    <property type="evidence" value="ECO:0007669"/>
    <property type="project" value="UniProtKB-KW"/>
</dbReference>
<dbReference type="Proteomes" id="UP000183404">
    <property type="component" value="Unassembled WGS sequence"/>
</dbReference>
<dbReference type="PANTHER" id="PTHR43316:SF3">
    <property type="entry name" value="HALOACID DEHALOGENASE, TYPE II (AFU_ORTHOLOGUE AFUA_2G07750)-RELATED"/>
    <property type="match status" value="1"/>
</dbReference>
<keyword evidence="1" id="KW-0378">Hydrolase</keyword>
<dbReference type="SUPFAM" id="SSF56784">
    <property type="entry name" value="HAD-like"/>
    <property type="match status" value="1"/>
</dbReference>
<dbReference type="EMBL" id="FNBS01000008">
    <property type="protein sequence ID" value="SDF29225.1"/>
    <property type="molecule type" value="Genomic_DNA"/>
</dbReference>
<dbReference type="InterPro" id="IPR006439">
    <property type="entry name" value="HAD-SF_hydro_IA"/>
</dbReference>
<reference evidence="2 3" key="1">
    <citation type="submission" date="2016-10" db="EMBL/GenBank/DDBJ databases">
        <authorList>
            <person name="de Groot N.N."/>
        </authorList>
    </citation>
    <scope>NUCLEOTIDE SEQUENCE [LARGE SCALE GENOMIC DNA]</scope>
    <source>
        <strain evidence="2 3">DSM 569</strain>
    </source>
</reference>
<evidence type="ECO:0000313" key="2">
    <source>
        <dbReference type="EMBL" id="SDF29225.1"/>
    </source>
</evidence>
<proteinExistence type="predicted"/>
<dbReference type="NCBIfam" id="TIGR01549">
    <property type="entry name" value="HAD-SF-IA-v1"/>
    <property type="match status" value="1"/>
</dbReference>
<accession>A0A1G7JWN4</accession>
<evidence type="ECO:0000313" key="3">
    <source>
        <dbReference type="Proteomes" id="UP000183404"/>
    </source>
</evidence>